<dbReference type="HOGENOM" id="CLU_1748033_0_0_3"/>
<proteinExistence type="predicted"/>
<organism evidence="1 2">
    <name type="scientific">Prochlorococcus marinus (strain MIT 9211)</name>
    <dbReference type="NCBI Taxonomy" id="93059"/>
    <lineage>
        <taxon>Bacteria</taxon>
        <taxon>Bacillati</taxon>
        <taxon>Cyanobacteriota</taxon>
        <taxon>Cyanophyceae</taxon>
        <taxon>Synechococcales</taxon>
        <taxon>Prochlorococcaceae</taxon>
        <taxon>Prochlorococcus</taxon>
    </lineage>
</organism>
<dbReference type="Proteomes" id="UP000000788">
    <property type="component" value="Chromosome"/>
</dbReference>
<keyword evidence="2" id="KW-1185">Reference proteome</keyword>
<sequence>MRNMVVSTCLRGNQKALTVNRYSKIRRRISFSYRQLNGRLLERIKELDSIRSTSLKKSTKSLLDSFKPSFRIQNRIDIIRALIKAYFPFLDSSCNQIIEEKIDWTRGRFTGSIVSIIVCNGLIVEKIFVTSKGSVISVKRSELGILERA</sequence>
<dbReference type="AlphaFoldDB" id="A9BBZ9"/>
<evidence type="ECO:0000313" key="1">
    <source>
        <dbReference type="EMBL" id="ABX09361.1"/>
    </source>
</evidence>
<evidence type="ECO:0000313" key="2">
    <source>
        <dbReference type="Proteomes" id="UP000000788"/>
    </source>
</evidence>
<name>A9BBZ9_PROM4</name>
<protein>
    <submittedName>
        <fullName evidence="1">Uncharacterized protein</fullName>
    </submittedName>
</protein>
<dbReference type="KEGG" id="pmj:P9211_14301"/>
<reference evidence="1 2" key="1">
    <citation type="journal article" date="2007" name="PLoS Genet.">
        <title>Patterns and implications of gene gain and loss in the evolution of Prochlorococcus.</title>
        <authorList>
            <person name="Kettler G.C."/>
            <person name="Martiny A.C."/>
            <person name="Huang K."/>
            <person name="Zucker J."/>
            <person name="Coleman M.L."/>
            <person name="Rodrigue S."/>
            <person name="Chen F."/>
            <person name="Lapidus A."/>
            <person name="Ferriera S."/>
            <person name="Johnson J."/>
            <person name="Steglich C."/>
            <person name="Church G.M."/>
            <person name="Richardson P."/>
            <person name="Chisholm S.W."/>
        </authorList>
    </citation>
    <scope>NUCLEOTIDE SEQUENCE [LARGE SCALE GENOMIC DNA]</scope>
    <source>
        <strain evidence="2">MIT 9211</strain>
    </source>
</reference>
<dbReference type="EMBL" id="CP000878">
    <property type="protein sequence ID" value="ABX09361.1"/>
    <property type="molecule type" value="Genomic_DNA"/>
</dbReference>
<accession>A9BBZ9</accession>
<dbReference type="STRING" id="93059.P9211_14301"/>
<gene>
    <name evidence="1" type="ordered locus">P9211_14301</name>
</gene>